<keyword evidence="13" id="KW-1185">Reference proteome</keyword>
<gene>
    <name evidence="12" type="primary">arcD</name>
    <name evidence="12" type="ORF">NCTC11923_02130</name>
</gene>
<keyword evidence="8 11" id="KW-0472">Membrane</keyword>
<evidence type="ECO:0000256" key="5">
    <source>
        <dbReference type="ARBA" id="ARBA00022692"/>
    </source>
</evidence>
<dbReference type="PANTHER" id="PTHR42770:SF4">
    <property type="entry name" value="ARGININE_ORNITHINE ANTIPORTER-RELATED"/>
    <property type="match status" value="1"/>
</dbReference>
<feature type="transmembrane region" description="Helical" evidence="11">
    <location>
        <begin position="380"/>
        <end position="404"/>
    </location>
</feature>
<dbReference type="InterPro" id="IPR050367">
    <property type="entry name" value="APC_superfamily"/>
</dbReference>
<dbReference type="InterPro" id="IPR002293">
    <property type="entry name" value="AA/rel_permease1"/>
</dbReference>
<evidence type="ECO:0000313" key="12">
    <source>
        <dbReference type="EMBL" id="VEG75459.1"/>
    </source>
</evidence>
<comment type="subcellular location">
    <subcellularLocation>
        <location evidence="1">Cell membrane</location>
        <topology evidence="1">Multi-pass membrane protein</topology>
    </subcellularLocation>
</comment>
<feature type="transmembrane region" description="Helical" evidence="11">
    <location>
        <begin position="93"/>
        <end position="114"/>
    </location>
</feature>
<evidence type="ECO:0000256" key="7">
    <source>
        <dbReference type="ARBA" id="ARBA00022989"/>
    </source>
</evidence>
<evidence type="ECO:0000256" key="9">
    <source>
        <dbReference type="NCBIfam" id="TIGR03810"/>
    </source>
</evidence>
<evidence type="ECO:0000256" key="3">
    <source>
        <dbReference type="ARBA" id="ARBA00022448"/>
    </source>
</evidence>
<dbReference type="GO" id="GO:0005886">
    <property type="term" value="C:plasma membrane"/>
    <property type="evidence" value="ECO:0007669"/>
    <property type="project" value="UniProtKB-SubCell"/>
</dbReference>
<organism evidence="12 13">
    <name type="scientific">Actinomyces slackii</name>
    <dbReference type="NCBI Taxonomy" id="52774"/>
    <lineage>
        <taxon>Bacteria</taxon>
        <taxon>Bacillati</taxon>
        <taxon>Actinomycetota</taxon>
        <taxon>Actinomycetes</taxon>
        <taxon>Actinomycetales</taxon>
        <taxon>Actinomycetaceae</taxon>
        <taxon>Actinomyces</taxon>
    </lineage>
</organism>
<reference evidence="12 13" key="1">
    <citation type="submission" date="2018-12" db="EMBL/GenBank/DDBJ databases">
        <authorList>
            <consortium name="Pathogen Informatics"/>
        </authorList>
    </citation>
    <scope>NUCLEOTIDE SEQUENCE [LARGE SCALE GENOMIC DNA]</scope>
    <source>
        <strain evidence="12 13">NCTC11923</strain>
    </source>
</reference>
<dbReference type="Proteomes" id="UP000276899">
    <property type="component" value="Chromosome"/>
</dbReference>
<feature type="transmembrane region" description="Helical" evidence="11">
    <location>
        <begin position="226"/>
        <end position="245"/>
    </location>
</feature>
<evidence type="ECO:0000256" key="2">
    <source>
        <dbReference type="ARBA" id="ARBA00008220"/>
    </source>
</evidence>
<feature type="transmembrane region" description="Helical" evidence="11">
    <location>
        <begin position="308"/>
        <end position="332"/>
    </location>
</feature>
<feature type="transmembrane region" description="Helical" evidence="11">
    <location>
        <begin position="435"/>
        <end position="453"/>
    </location>
</feature>
<evidence type="ECO:0000256" key="6">
    <source>
        <dbReference type="ARBA" id="ARBA00022970"/>
    </source>
</evidence>
<feature type="transmembrane region" description="Helical" evidence="11">
    <location>
        <begin position="146"/>
        <end position="164"/>
    </location>
</feature>
<accession>A0A448KEX0</accession>
<keyword evidence="4" id="KW-1003">Cell membrane</keyword>
<dbReference type="PANTHER" id="PTHR42770">
    <property type="entry name" value="AMINO ACID TRANSPORTER-RELATED"/>
    <property type="match status" value="1"/>
</dbReference>
<feature type="transmembrane region" description="Helical" evidence="11">
    <location>
        <begin position="59"/>
        <end position="81"/>
    </location>
</feature>
<dbReference type="AlphaFoldDB" id="A0A448KEX0"/>
<feature type="transmembrane region" description="Helical" evidence="11">
    <location>
        <begin position="121"/>
        <end position="140"/>
    </location>
</feature>
<feature type="transmembrane region" description="Helical" evidence="11">
    <location>
        <begin position="28"/>
        <end position="47"/>
    </location>
</feature>
<dbReference type="KEGG" id="asla:NCTC11923_02130"/>
<feature type="transmembrane region" description="Helical" evidence="11">
    <location>
        <begin position="257"/>
        <end position="280"/>
    </location>
</feature>
<sequence length="491" mass="51272">MSESGSAVTSPPAEDAKGGGSAVSTLPVVGLTALVVGSMIGGGIFGLPSQMAKVAAPGALLIGWIITGAGMLVLAMCYQRLAVKRPDIDGGVYGYARAGFGDYVGYASAWGYWLSAWIGNVGYLVLLMSSLGVVFPMLGFGSGNTLPAIACASVVLWLLHFLVLQGVQQAAFVNTIVTVAKVVPLVVFIGIAIIAFDAGLFTQDVWGRALTIDGAPLGSILDQTKGMMLVTVWVFIGVEGASVFSERARSRRDVGRATLLGFALVLVLLLLVNFLSYGLVEQDQLAAMEDPSLAHVLAAAVGDWGATFISAGLAIALIGAVLAWVLMCAEILRLPSRDGVLPAWLGKENRNGTPVGALILTNVCCQALLIWTHFNEQTYTALIILASALILLPYLLSAIYQLLLAVRGGTLSDKVVGGLATVYTVWLLYAGGIQYLLISAIVYLAGTALFVQARRTAGGPIFKGWEYLLLAIFTIGAIAGVIGLSFGVITV</sequence>
<evidence type="ECO:0000256" key="4">
    <source>
        <dbReference type="ARBA" id="ARBA00022475"/>
    </source>
</evidence>
<evidence type="ECO:0000313" key="13">
    <source>
        <dbReference type="Proteomes" id="UP000276899"/>
    </source>
</evidence>
<dbReference type="Gene3D" id="1.20.1740.10">
    <property type="entry name" value="Amino acid/polyamine transporter I"/>
    <property type="match status" value="1"/>
</dbReference>
<dbReference type="EMBL" id="LR134363">
    <property type="protein sequence ID" value="VEG75459.1"/>
    <property type="molecule type" value="Genomic_DNA"/>
</dbReference>
<keyword evidence="3" id="KW-0813">Transport</keyword>
<dbReference type="PIRSF" id="PIRSF006060">
    <property type="entry name" value="AA_transporter"/>
    <property type="match status" value="1"/>
</dbReference>
<comment type="similarity">
    <text evidence="2">Belongs to the amino acid-polyamine-organocation (APC) superfamily. Basic amino acid/polyamine antiporter (APA) (TC 2.A.3.2) family.</text>
</comment>
<dbReference type="RefSeq" id="WP_026427311.1">
    <property type="nucleotide sequence ID" value="NZ_CBCRWE010000004.1"/>
</dbReference>
<dbReference type="GO" id="GO:0006527">
    <property type="term" value="P:L-arginine catabolic process"/>
    <property type="evidence" value="ECO:0007669"/>
    <property type="project" value="UniProtKB-UniRule"/>
</dbReference>
<dbReference type="InterPro" id="IPR004754">
    <property type="entry name" value="Amino_acid_antiprt"/>
</dbReference>
<protein>
    <recommendedName>
        <fullName evidence="9">Arginine-ornithine antiporter</fullName>
    </recommendedName>
</protein>
<feature type="region of interest" description="Disordered" evidence="10">
    <location>
        <begin position="1"/>
        <end position="21"/>
    </location>
</feature>
<dbReference type="NCBIfam" id="TIGR00905">
    <property type="entry name" value="2A0302"/>
    <property type="match status" value="1"/>
</dbReference>
<keyword evidence="7 11" id="KW-1133">Transmembrane helix</keyword>
<feature type="transmembrane region" description="Helical" evidence="11">
    <location>
        <begin position="465"/>
        <end position="489"/>
    </location>
</feature>
<dbReference type="Pfam" id="PF13520">
    <property type="entry name" value="AA_permease_2"/>
    <property type="match status" value="1"/>
</dbReference>
<evidence type="ECO:0000256" key="10">
    <source>
        <dbReference type="SAM" id="MobiDB-lite"/>
    </source>
</evidence>
<name>A0A448KEX0_9ACTO</name>
<proteinExistence type="inferred from homology"/>
<feature type="transmembrane region" description="Helical" evidence="11">
    <location>
        <begin position="171"/>
        <end position="196"/>
    </location>
</feature>
<dbReference type="NCBIfam" id="TIGR03810">
    <property type="entry name" value="arg_ornith_anti"/>
    <property type="match status" value="1"/>
</dbReference>
<keyword evidence="5 11" id="KW-0812">Transmembrane</keyword>
<keyword evidence="6" id="KW-0029">Amino-acid transport</keyword>
<dbReference type="InterPro" id="IPR022461">
    <property type="entry name" value="Arg/Orn_antiprt_ArcD"/>
</dbReference>
<dbReference type="STRING" id="1278298.GCA_000428685_02478"/>
<evidence type="ECO:0000256" key="11">
    <source>
        <dbReference type="SAM" id="Phobius"/>
    </source>
</evidence>
<evidence type="ECO:0000256" key="1">
    <source>
        <dbReference type="ARBA" id="ARBA00004651"/>
    </source>
</evidence>
<dbReference type="GO" id="GO:0043858">
    <property type="term" value="F:arginine:ornithine antiporter activity"/>
    <property type="evidence" value="ECO:0007669"/>
    <property type="project" value="UniProtKB-UniRule"/>
</dbReference>
<dbReference type="GO" id="GO:1903826">
    <property type="term" value="P:L-arginine transmembrane transport"/>
    <property type="evidence" value="ECO:0007669"/>
    <property type="project" value="InterPro"/>
</dbReference>
<evidence type="ECO:0000256" key="8">
    <source>
        <dbReference type="ARBA" id="ARBA00023136"/>
    </source>
</evidence>